<name>A0A1C0YFS5_9BACL</name>
<feature type="transmembrane region" description="Helical" evidence="1">
    <location>
        <begin position="12"/>
        <end position="32"/>
    </location>
</feature>
<accession>A0A1C0YFS5</accession>
<keyword evidence="1" id="KW-1133">Transmembrane helix</keyword>
<keyword evidence="1" id="KW-0812">Transmembrane</keyword>
<gene>
    <name evidence="2" type="ORF">A6K76_14945</name>
</gene>
<evidence type="ECO:0000313" key="2">
    <source>
        <dbReference type="EMBL" id="OCS86026.1"/>
    </source>
</evidence>
<proteinExistence type="predicted"/>
<evidence type="ECO:0000256" key="1">
    <source>
        <dbReference type="SAM" id="Phobius"/>
    </source>
</evidence>
<organism evidence="2 3">
    <name type="scientific">Caryophanon latum</name>
    <dbReference type="NCBI Taxonomy" id="33977"/>
    <lineage>
        <taxon>Bacteria</taxon>
        <taxon>Bacillati</taxon>
        <taxon>Bacillota</taxon>
        <taxon>Bacilli</taxon>
        <taxon>Bacillales</taxon>
        <taxon>Caryophanaceae</taxon>
        <taxon>Caryophanon</taxon>
    </lineage>
</organism>
<sequence>MRRSIIHWLRLIAGMLCIFPLLYDVVIVRFFEHETRIVAVLKAEPFSLGGEFIMNITFLLFVAGAGICYFAMKELLL</sequence>
<keyword evidence="1" id="KW-0472">Membrane</keyword>
<evidence type="ECO:0000313" key="3">
    <source>
        <dbReference type="Proteomes" id="UP000093482"/>
    </source>
</evidence>
<dbReference type="Proteomes" id="UP000093482">
    <property type="component" value="Unassembled WGS sequence"/>
</dbReference>
<reference evidence="2 3" key="1">
    <citation type="submission" date="2016-07" db="EMBL/GenBank/DDBJ databases">
        <title>Caryophanon latum genome sequencing.</title>
        <authorList>
            <person name="Verma A."/>
            <person name="Pal Y."/>
            <person name="Krishnamurthi S."/>
        </authorList>
    </citation>
    <scope>NUCLEOTIDE SEQUENCE [LARGE SCALE GENOMIC DNA]</scope>
    <source>
        <strain evidence="2 3">DSM 14151</strain>
    </source>
</reference>
<dbReference type="EMBL" id="MATO01000064">
    <property type="protein sequence ID" value="OCS86026.1"/>
    <property type="molecule type" value="Genomic_DNA"/>
</dbReference>
<feature type="transmembrane region" description="Helical" evidence="1">
    <location>
        <begin position="52"/>
        <end position="72"/>
    </location>
</feature>
<comment type="caution">
    <text evidence="2">The sequence shown here is derived from an EMBL/GenBank/DDBJ whole genome shotgun (WGS) entry which is preliminary data.</text>
</comment>
<protein>
    <submittedName>
        <fullName evidence="2">Uncharacterized protein</fullName>
    </submittedName>
</protein>
<keyword evidence="3" id="KW-1185">Reference proteome</keyword>
<dbReference type="AlphaFoldDB" id="A0A1C0YFS5"/>